<dbReference type="InterPro" id="IPR017850">
    <property type="entry name" value="Alkaline_phosphatase_core_sf"/>
</dbReference>
<dbReference type="EMBL" id="DXDA01000080">
    <property type="protein sequence ID" value="HIY69829.1"/>
    <property type="molecule type" value="Genomic_DNA"/>
</dbReference>
<dbReference type="Gene3D" id="3.30.1120.10">
    <property type="match status" value="1"/>
</dbReference>
<comment type="similarity">
    <text evidence="1">Belongs to the sulfatase family.</text>
</comment>
<dbReference type="AlphaFoldDB" id="A0A9D2CDD1"/>
<dbReference type="PROSITE" id="PS00149">
    <property type="entry name" value="SULFATASE_2"/>
    <property type="match status" value="1"/>
</dbReference>
<dbReference type="InterPro" id="IPR024607">
    <property type="entry name" value="Sulfatase_CS"/>
</dbReference>
<dbReference type="Pfam" id="PF00884">
    <property type="entry name" value="Sulfatase"/>
    <property type="match status" value="1"/>
</dbReference>
<reference evidence="7" key="2">
    <citation type="submission" date="2021-04" db="EMBL/GenBank/DDBJ databases">
        <authorList>
            <person name="Gilroy R."/>
        </authorList>
    </citation>
    <scope>NUCLEOTIDE SEQUENCE</scope>
    <source>
        <strain evidence="7">5134</strain>
    </source>
</reference>
<gene>
    <name evidence="7" type="ORF">H9828_10505</name>
</gene>
<comment type="caution">
    <text evidence="7">The sequence shown here is derived from an EMBL/GenBank/DDBJ whole genome shotgun (WGS) entry which is preliminary data.</text>
</comment>
<dbReference type="SUPFAM" id="SSF53649">
    <property type="entry name" value="Alkaline phosphatase-like"/>
    <property type="match status" value="1"/>
</dbReference>
<proteinExistence type="inferred from homology"/>
<dbReference type="PANTHER" id="PTHR42693">
    <property type="entry name" value="ARYLSULFATASE FAMILY MEMBER"/>
    <property type="match status" value="1"/>
</dbReference>
<evidence type="ECO:0000256" key="2">
    <source>
        <dbReference type="ARBA" id="ARBA00022723"/>
    </source>
</evidence>
<evidence type="ECO:0000256" key="4">
    <source>
        <dbReference type="ARBA" id="ARBA00022837"/>
    </source>
</evidence>
<feature type="modified residue" description="3-oxoalanine (Ser)" evidence="5">
    <location>
        <position position="39"/>
    </location>
</feature>
<evidence type="ECO:0000256" key="5">
    <source>
        <dbReference type="PIRSR" id="PIRSR600917-52"/>
    </source>
</evidence>
<evidence type="ECO:0000259" key="6">
    <source>
        <dbReference type="Pfam" id="PF00884"/>
    </source>
</evidence>
<keyword evidence="3 7" id="KW-0378">Hydrolase</keyword>
<evidence type="ECO:0000313" key="7">
    <source>
        <dbReference type="EMBL" id="HIY69829.1"/>
    </source>
</evidence>
<protein>
    <submittedName>
        <fullName evidence="7">Sulfatase-like hydrolase/transferase</fullName>
    </submittedName>
</protein>
<feature type="domain" description="Sulfatase N-terminal" evidence="6">
    <location>
        <begin position="2"/>
        <end position="303"/>
    </location>
</feature>
<sequence>MGVGDVSFLNDGWVQTPNIDRLARTGIVVENYYTAAAVSSPSRAGLTTGIFPLELGINTFLHTRKHNADCEQNDFLDPKFPSMARAFQEIGYHTAHIGKWHMGGGRDVDNAPSIIQYGFDEYLTTYEGPDPDPAITAMDWIWSPQDSVKRWQRTEYFVNKTLEFMARNRDRAFFVNLWPDDMHTPYVPDSEAQQQEKTWSMPRNFKAVLAEYDKQIGRLLDGMKQLGLDKNTIVIFTSDNGPMPYYEKQRTNGLRSMKCSLYEGGIRMPFVICWPDHIPAGKVDRRSVVCSVDLFPSLCAMTGAKLPEGFVYSGEDMSSVFLGNPKTRTTDLMWEFGRNAFFYQHKKPENKSPHLAIRRGDMKLLLNSFDDRIELYDLRKDPYEQRNLAEKYPALVKELSERVIHWWNDRMQVGTNSSGTSSSKF</sequence>
<reference evidence="7" key="1">
    <citation type="journal article" date="2021" name="PeerJ">
        <title>Extensive microbial diversity within the chicken gut microbiome revealed by metagenomics and culture.</title>
        <authorList>
            <person name="Gilroy R."/>
            <person name="Ravi A."/>
            <person name="Getino M."/>
            <person name="Pursley I."/>
            <person name="Horton D.L."/>
            <person name="Alikhan N.F."/>
            <person name="Baker D."/>
            <person name="Gharbi K."/>
            <person name="Hall N."/>
            <person name="Watson M."/>
            <person name="Adriaenssens E.M."/>
            <person name="Foster-Nyarko E."/>
            <person name="Jarju S."/>
            <person name="Secka A."/>
            <person name="Antonio M."/>
            <person name="Oren A."/>
            <person name="Chaudhuri R.R."/>
            <person name="La Ragione R."/>
            <person name="Hildebrand F."/>
            <person name="Pallen M.J."/>
        </authorList>
    </citation>
    <scope>NUCLEOTIDE SEQUENCE</scope>
    <source>
        <strain evidence="7">5134</strain>
    </source>
</reference>
<dbReference type="Gene3D" id="3.40.720.10">
    <property type="entry name" value="Alkaline Phosphatase, subunit A"/>
    <property type="match status" value="1"/>
</dbReference>
<evidence type="ECO:0000256" key="3">
    <source>
        <dbReference type="ARBA" id="ARBA00022801"/>
    </source>
</evidence>
<keyword evidence="4" id="KW-0106">Calcium</keyword>
<keyword evidence="2" id="KW-0479">Metal-binding</keyword>
<dbReference type="GO" id="GO:0004065">
    <property type="term" value="F:arylsulfatase activity"/>
    <property type="evidence" value="ECO:0007669"/>
    <property type="project" value="TreeGrafter"/>
</dbReference>
<comment type="PTM">
    <text evidence="5">The conversion to 3-oxoalanine (also known as C-formylglycine, FGly), of a serine or cysteine residue in prokaryotes and of a cysteine residue in eukaryotes, is critical for catalytic activity.</text>
</comment>
<name>A0A9D2CDD1_9BACT</name>
<dbReference type="InterPro" id="IPR050738">
    <property type="entry name" value="Sulfatase"/>
</dbReference>
<dbReference type="InterPro" id="IPR000917">
    <property type="entry name" value="Sulfatase_N"/>
</dbReference>
<evidence type="ECO:0000256" key="1">
    <source>
        <dbReference type="ARBA" id="ARBA00008779"/>
    </source>
</evidence>
<dbReference type="Proteomes" id="UP000886844">
    <property type="component" value="Unassembled WGS sequence"/>
</dbReference>
<evidence type="ECO:0000313" key="8">
    <source>
        <dbReference type="Proteomes" id="UP000886844"/>
    </source>
</evidence>
<organism evidence="7 8">
    <name type="scientific">Candidatus Alistipes intestinigallinarum</name>
    <dbReference type="NCBI Taxonomy" id="2838440"/>
    <lineage>
        <taxon>Bacteria</taxon>
        <taxon>Pseudomonadati</taxon>
        <taxon>Bacteroidota</taxon>
        <taxon>Bacteroidia</taxon>
        <taxon>Bacteroidales</taxon>
        <taxon>Rikenellaceae</taxon>
        <taxon>Alistipes</taxon>
    </lineage>
</organism>
<accession>A0A9D2CDD1</accession>
<dbReference type="GO" id="GO:0046872">
    <property type="term" value="F:metal ion binding"/>
    <property type="evidence" value="ECO:0007669"/>
    <property type="project" value="UniProtKB-KW"/>
</dbReference>
<dbReference type="PANTHER" id="PTHR42693:SF33">
    <property type="entry name" value="ARYLSULFATASE"/>
    <property type="match status" value="1"/>
</dbReference>